<dbReference type="HAMAP" id="MF_00041">
    <property type="entry name" value="Cys_tRNA_synth"/>
    <property type="match status" value="1"/>
</dbReference>
<sequence>MNILRFTQLTQTHLAVAYTSLQSPYTVQSLAFIRRMSENNSNLKTNSSPQKPVWQSPSEDLNLRDRLHLNNSITRRKDLFVPINSNLVTWYSCGPTVYDSSHMGHARTYLSLDILRRVLTEYFGYNILYVMNITDIDDKIIKRGRSRYLFQQYVSNLGISTKLEFRDDLQYSLLMLQEKHNTEKDKDKKSMLKKMLSALEQTILETQHLVKSADCSTADLERLARTAEYALSEHLDKKFGASITNQSIFQQLSSHYEEEFHRDMRDLGVLPPDVLTRVSEYVPEIVSFIQVLVDKNYAYESRGSVYFTTNHFNSTEIHQYAKLVPEAAMNLDQLQEGEGELTSSEEKRASQDFVLWKASKPGEPSWPSPWGQGRPGWHIECSAMATEIFGGQLDIHSGGVDLKFPHHDNEIAQTEAYYDSKQWINYFLHTGHLTIHGCKMAKSLKNFITIREALQKHTASQLRIFFLLHAWDSVLDYSSRALEEAEVYEAAVKNFFLSLKARLQQLGGCSGVKWSKTELELNSALSNTQTQIHRALCDSVNTGLAMKLLRELISLVNVYVSEADKAHHPIDSPLLLKTGTYLYRLYQILGVVASTQHSFMSTGADYNTEEDRVMPIALLTAKFRHEVRKQARVSKNTEILSLCDSLRDEQLVEVGIQLEDKPETSQNPYLVKLRKKEDIIAEREEKVKQQKDRAQEKEIQKQIMKDKQLRAEALRKIPPDEIFKSAEEIDKYSAFDENGIPTHDKDGEEIIGKARKILQKAFETQRKKYEKYLAEQSADT</sequence>
<accession>A0AAV7JLA9</accession>
<dbReference type="InterPro" id="IPR015803">
    <property type="entry name" value="Cys-tRNA-ligase"/>
</dbReference>
<dbReference type="GO" id="GO:0046872">
    <property type="term" value="F:metal ion binding"/>
    <property type="evidence" value="ECO:0007669"/>
    <property type="project" value="UniProtKB-KW"/>
</dbReference>
<dbReference type="SUPFAM" id="SSF47323">
    <property type="entry name" value="Anticodon-binding domain of a subclass of class I aminoacyl-tRNA synthetases"/>
    <property type="match status" value="1"/>
</dbReference>
<dbReference type="Pfam" id="PF01406">
    <property type="entry name" value="tRNA-synt_1e"/>
    <property type="match status" value="1"/>
</dbReference>
<keyword evidence="5" id="KW-0547">Nucleotide-binding</keyword>
<dbReference type="InterPro" id="IPR014729">
    <property type="entry name" value="Rossmann-like_a/b/a_fold"/>
</dbReference>
<evidence type="ECO:0000256" key="8">
    <source>
        <dbReference type="ARBA" id="ARBA00022917"/>
    </source>
</evidence>
<dbReference type="PANTHER" id="PTHR10890">
    <property type="entry name" value="CYSTEINYL-TRNA SYNTHETASE"/>
    <property type="match status" value="1"/>
</dbReference>
<evidence type="ECO:0000256" key="6">
    <source>
        <dbReference type="ARBA" id="ARBA00022833"/>
    </source>
</evidence>
<dbReference type="EC" id="6.1.1.16" evidence="2"/>
<organism evidence="14 15">
    <name type="scientific">Oopsacas minuta</name>
    <dbReference type="NCBI Taxonomy" id="111878"/>
    <lineage>
        <taxon>Eukaryota</taxon>
        <taxon>Metazoa</taxon>
        <taxon>Porifera</taxon>
        <taxon>Hexactinellida</taxon>
        <taxon>Hexasterophora</taxon>
        <taxon>Lyssacinosida</taxon>
        <taxon>Leucopsacidae</taxon>
        <taxon>Oopsacas</taxon>
    </lineage>
</organism>
<evidence type="ECO:0000256" key="12">
    <source>
        <dbReference type="SAM" id="Coils"/>
    </source>
</evidence>
<dbReference type="EMBL" id="JAKMXF010000320">
    <property type="protein sequence ID" value="KAI6649551.1"/>
    <property type="molecule type" value="Genomic_DNA"/>
</dbReference>
<dbReference type="GO" id="GO:0006423">
    <property type="term" value="P:cysteinyl-tRNA aminoacylation"/>
    <property type="evidence" value="ECO:0007669"/>
    <property type="project" value="InterPro"/>
</dbReference>
<comment type="caution">
    <text evidence="14">The sequence shown here is derived from an EMBL/GenBank/DDBJ whole genome shotgun (WGS) entry which is preliminary data.</text>
</comment>
<keyword evidence="6" id="KW-0862">Zinc</keyword>
<name>A0AAV7JLA9_9METZ</name>
<dbReference type="Gene3D" id="1.20.120.1910">
    <property type="entry name" value="Cysteine-tRNA ligase, C-terminal anti-codon recognition domain"/>
    <property type="match status" value="1"/>
</dbReference>
<reference evidence="14 15" key="1">
    <citation type="journal article" date="2023" name="BMC Biol.">
        <title>The compact genome of the sponge Oopsacas minuta (Hexactinellida) is lacking key metazoan core genes.</title>
        <authorList>
            <person name="Santini S."/>
            <person name="Schenkelaars Q."/>
            <person name="Jourda C."/>
            <person name="Duchesne M."/>
            <person name="Belahbib H."/>
            <person name="Rocher C."/>
            <person name="Selva M."/>
            <person name="Riesgo A."/>
            <person name="Vervoort M."/>
            <person name="Leys S.P."/>
            <person name="Kodjabachian L."/>
            <person name="Le Bivic A."/>
            <person name="Borchiellini C."/>
            <person name="Claverie J.M."/>
            <person name="Renard E."/>
        </authorList>
    </citation>
    <scope>NUCLEOTIDE SEQUENCE [LARGE SCALE GENOMIC DNA]</scope>
    <source>
        <strain evidence="14">SPO-2</strain>
    </source>
</reference>
<protein>
    <recommendedName>
        <fullName evidence="11">Cysteine--tRNA ligase, cytoplasmic</fullName>
        <ecNumber evidence="2">6.1.1.16</ecNumber>
    </recommendedName>
    <alternativeName>
        <fullName evidence="10">Cysteinyl-tRNA synthetase</fullName>
    </alternativeName>
</protein>
<dbReference type="InterPro" id="IPR024909">
    <property type="entry name" value="Cys-tRNA/MSH_ligase"/>
</dbReference>
<dbReference type="AlphaFoldDB" id="A0AAV7JLA9"/>
<feature type="coiled-coil region" evidence="12">
    <location>
        <begin position="673"/>
        <end position="707"/>
    </location>
</feature>
<evidence type="ECO:0000256" key="3">
    <source>
        <dbReference type="ARBA" id="ARBA00022598"/>
    </source>
</evidence>
<dbReference type="PRINTS" id="PR00983">
    <property type="entry name" value="TRNASYNTHCYS"/>
</dbReference>
<evidence type="ECO:0000313" key="15">
    <source>
        <dbReference type="Proteomes" id="UP001165289"/>
    </source>
</evidence>
<dbReference type="InterPro" id="IPR009080">
    <property type="entry name" value="tRNAsynth_Ia_anticodon-bd"/>
</dbReference>
<dbReference type="GO" id="GO:0005524">
    <property type="term" value="F:ATP binding"/>
    <property type="evidence" value="ECO:0007669"/>
    <property type="project" value="UniProtKB-KW"/>
</dbReference>
<dbReference type="GO" id="GO:0005737">
    <property type="term" value="C:cytoplasm"/>
    <property type="evidence" value="ECO:0007669"/>
    <property type="project" value="TreeGrafter"/>
</dbReference>
<feature type="domain" description="tRNA synthetases class I catalytic" evidence="13">
    <location>
        <begin position="80"/>
        <end position="485"/>
    </location>
</feature>
<keyword evidence="8" id="KW-0648">Protein biosynthesis</keyword>
<dbReference type="NCBIfam" id="TIGR00435">
    <property type="entry name" value="cysS"/>
    <property type="match status" value="1"/>
</dbReference>
<keyword evidence="7" id="KW-0067">ATP-binding</keyword>
<comment type="cofactor">
    <cofactor evidence="1">
        <name>Zn(2+)</name>
        <dbReference type="ChEBI" id="CHEBI:29105"/>
    </cofactor>
</comment>
<keyword evidence="4" id="KW-0479">Metal-binding</keyword>
<evidence type="ECO:0000256" key="11">
    <source>
        <dbReference type="ARBA" id="ARBA00039362"/>
    </source>
</evidence>
<proteinExistence type="inferred from homology"/>
<dbReference type="SUPFAM" id="SSF52374">
    <property type="entry name" value="Nucleotidylyl transferase"/>
    <property type="match status" value="1"/>
</dbReference>
<evidence type="ECO:0000256" key="9">
    <source>
        <dbReference type="ARBA" id="ARBA00023146"/>
    </source>
</evidence>
<dbReference type="InterPro" id="IPR032678">
    <property type="entry name" value="tRNA-synt_1_cat_dom"/>
</dbReference>
<evidence type="ECO:0000256" key="1">
    <source>
        <dbReference type="ARBA" id="ARBA00001947"/>
    </source>
</evidence>
<dbReference type="GO" id="GO:0004817">
    <property type="term" value="F:cysteine-tRNA ligase activity"/>
    <property type="evidence" value="ECO:0007669"/>
    <property type="project" value="UniProtKB-EC"/>
</dbReference>
<evidence type="ECO:0000313" key="14">
    <source>
        <dbReference type="EMBL" id="KAI6649551.1"/>
    </source>
</evidence>
<keyword evidence="3 14" id="KW-0436">Ligase</keyword>
<evidence type="ECO:0000256" key="10">
    <source>
        <dbReference type="ARBA" id="ARBA00031499"/>
    </source>
</evidence>
<gene>
    <name evidence="14" type="ORF">LOD99_6717</name>
</gene>
<evidence type="ECO:0000259" key="13">
    <source>
        <dbReference type="Pfam" id="PF01406"/>
    </source>
</evidence>
<evidence type="ECO:0000256" key="2">
    <source>
        <dbReference type="ARBA" id="ARBA00012832"/>
    </source>
</evidence>
<keyword evidence="15" id="KW-1185">Reference proteome</keyword>
<dbReference type="Proteomes" id="UP001165289">
    <property type="component" value="Unassembled WGS sequence"/>
</dbReference>
<dbReference type="CDD" id="cd00672">
    <property type="entry name" value="CysRS_core"/>
    <property type="match status" value="1"/>
</dbReference>
<keyword evidence="9" id="KW-0030">Aminoacyl-tRNA synthetase</keyword>
<evidence type="ECO:0000256" key="7">
    <source>
        <dbReference type="ARBA" id="ARBA00022840"/>
    </source>
</evidence>
<evidence type="ECO:0000256" key="5">
    <source>
        <dbReference type="ARBA" id="ARBA00022741"/>
    </source>
</evidence>
<dbReference type="Gene3D" id="3.40.50.620">
    <property type="entry name" value="HUPs"/>
    <property type="match status" value="2"/>
</dbReference>
<keyword evidence="12" id="KW-0175">Coiled coil</keyword>
<dbReference type="PANTHER" id="PTHR10890:SF3">
    <property type="entry name" value="CYSTEINE--TRNA LIGASE, CYTOPLASMIC"/>
    <property type="match status" value="1"/>
</dbReference>
<evidence type="ECO:0000256" key="4">
    <source>
        <dbReference type="ARBA" id="ARBA00022723"/>
    </source>
</evidence>